<gene>
    <name evidence="9" type="ORF">DSL72_003949</name>
</gene>
<evidence type="ECO:0000256" key="4">
    <source>
        <dbReference type="ARBA" id="ARBA00022980"/>
    </source>
</evidence>
<evidence type="ECO:0000313" key="9">
    <source>
        <dbReference type="EMBL" id="QSZ29435.1"/>
    </source>
</evidence>
<dbReference type="Pfam" id="PF11788">
    <property type="entry name" value="MRP-L46"/>
    <property type="match status" value="1"/>
</dbReference>
<comment type="similarity">
    <text evidence="2">Belongs to the mitochondrion-specific ribosomal protein mL46 family.</text>
</comment>
<keyword evidence="5" id="KW-0496">Mitochondrion</keyword>
<accession>A0A8A3NUR1</accession>
<dbReference type="GO" id="GO:0003735">
    <property type="term" value="F:structural constituent of ribosome"/>
    <property type="evidence" value="ECO:0007669"/>
    <property type="project" value="InterPro"/>
</dbReference>
<dbReference type="GO" id="GO:0005743">
    <property type="term" value="C:mitochondrial inner membrane"/>
    <property type="evidence" value="ECO:0007669"/>
    <property type="project" value="UniProtKB-ARBA"/>
</dbReference>
<evidence type="ECO:0000256" key="1">
    <source>
        <dbReference type="ARBA" id="ARBA00004173"/>
    </source>
</evidence>
<dbReference type="PANTHER" id="PTHR13124">
    <property type="entry name" value="39S RIBOSOMAL PROTEIN L46, MITOCHONDRIAL PRECURSOR-RELATED"/>
    <property type="match status" value="1"/>
</dbReference>
<dbReference type="PANTHER" id="PTHR13124:SF12">
    <property type="entry name" value="LARGE RIBOSOMAL SUBUNIT PROTEIN ML46"/>
    <property type="match status" value="1"/>
</dbReference>
<keyword evidence="6" id="KW-0687">Ribonucleoprotein</keyword>
<dbReference type="Gene3D" id="3.90.79.10">
    <property type="entry name" value="Nucleoside Triphosphate Pyrophosphohydrolase"/>
    <property type="match status" value="1"/>
</dbReference>
<dbReference type="EMBL" id="CP063405">
    <property type="protein sequence ID" value="QSZ29435.1"/>
    <property type="molecule type" value="Genomic_DNA"/>
</dbReference>
<dbReference type="Proteomes" id="UP000672032">
    <property type="component" value="Chromosome 1"/>
</dbReference>
<dbReference type="FunFam" id="3.90.79.10:FF:000018">
    <property type="entry name" value="39S ribosomal protein L46, mitochondrial"/>
    <property type="match status" value="1"/>
</dbReference>
<dbReference type="InterPro" id="IPR040008">
    <property type="entry name" value="Ribosomal_mL46"/>
</dbReference>
<dbReference type="GO" id="GO:0005762">
    <property type="term" value="C:mitochondrial large ribosomal subunit"/>
    <property type="evidence" value="ECO:0007669"/>
    <property type="project" value="TreeGrafter"/>
</dbReference>
<evidence type="ECO:0000259" key="8">
    <source>
        <dbReference type="Pfam" id="PF11788"/>
    </source>
</evidence>
<dbReference type="OrthoDB" id="414075at2759"/>
<proteinExistence type="inferred from homology"/>
<dbReference type="AlphaFoldDB" id="A0A8A3NUR1"/>
<keyword evidence="4" id="KW-0689">Ribosomal protein</keyword>
<comment type="subcellular location">
    <subcellularLocation>
        <location evidence="1">Mitochondrion</location>
    </subcellularLocation>
</comment>
<evidence type="ECO:0000256" key="7">
    <source>
        <dbReference type="ARBA" id="ARBA00035190"/>
    </source>
</evidence>
<keyword evidence="10" id="KW-1185">Reference proteome</keyword>
<sequence length="352" mass="39733">MTASSRGCSRTAVRLLYSSRPIISPRIHLTTPSCIHKLPTSQARSYAVAASTLKPLDGPPSHLPHIDAIPQVTPSSETPTCKISVGIVLSRPPLLTEPATPFEKAFYLYQRRLNERLVLPFTRYFYHKKDQPADIEWKAKVRERNGVAARDIGGYKAYGEEGWNDEVLIGSEGSKAGEWEDIAGKLVEEGMGDEGERVKLESREGNVEDKKSLARNLSETVYLVVKKKEMRTDKEGKEIEVDVWEFPRGDLRQHEVLHTAAERILFQTAGRNMNTWIVGHVPIGSLTIKPSVKFNREGEKVFYMKGRIMAGQADLKGNEYKAEDFMWLTRSEIEGLVTRRFWSQTSGMLGNR</sequence>
<evidence type="ECO:0000256" key="3">
    <source>
        <dbReference type="ARBA" id="ARBA00022946"/>
    </source>
</evidence>
<name>A0A8A3NUR1_9HELO</name>
<reference evidence="9" key="1">
    <citation type="submission" date="2020-10" db="EMBL/GenBank/DDBJ databases">
        <title>Genome Sequence of Monilinia vaccinii-corymbosi Sheds Light on Mummy Berry Disease Infection of Blueberry and Mating Type.</title>
        <authorList>
            <person name="Yow A.G."/>
            <person name="Zhang Y."/>
            <person name="Bansal K."/>
            <person name="Eacker S.M."/>
            <person name="Sullivan S."/>
            <person name="Liachko I."/>
            <person name="Cubeta M.A."/>
            <person name="Rollins J.A."/>
            <person name="Ashrafi H."/>
        </authorList>
    </citation>
    <scope>NUCLEOTIDE SEQUENCE</scope>
    <source>
        <strain evidence="9">RL-1</strain>
    </source>
</reference>
<evidence type="ECO:0000256" key="5">
    <source>
        <dbReference type="ARBA" id="ARBA00023128"/>
    </source>
</evidence>
<evidence type="ECO:0000313" key="10">
    <source>
        <dbReference type="Proteomes" id="UP000672032"/>
    </source>
</evidence>
<protein>
    <recommendedName>
        <fullName evidence="7">Large ribosomal subunit protein mL46</fullName>
    </recommendedName>
</protein>
<feature type="domain" description="Large ribosomal subunit protein mL46 N-terminal" evidence="8">
    <location>
        <begin position="82"/>
        <end position="204"/>
    </location>
</feature>
<evidence type="ECO:0000256" key="6">
    <source>
        <dbReference type="ARBA" id="ARBA00023274"/>
    </source>
</evidence>
<dbReference type="CDD" id="cd04661">
    <property type="entry name" value="NUDIX_MRP_L46"/>
    <property type="match status" value="1"/>
</dbReference>
<evidence type="ECO:0000256" key="2">
    <source>
        <dbReference type="ARBA" id="ARBA00009070"/>
    </source>
</evidence>
<dbReference type="InterPro" id="IPR021757">
    <property type="entry name" value="Ribosomal_mL46_N"/>
</dbReference>
<organism evidence="9 10">
    <name type="scientific">Monilinia vaccinii-corymbosi</name>
    <dbReference type="NCBI Taxonomy" id="61207"/>
    <lineage>
        <taxon>Eukaryota</taxon>
        <taxon>Fungi</taxon>
        <taxon>Dikarya</taxon>
        <taxon>Ascomycota</taxon>
        <taxon>Pezizomycotina</taxon>
        <taxon>Leotiomycetes</taxon>
        <taxon>Helotiales</taxon>
        <taxon>Sclerotiniaceae</taxon>
        <taxon>Monilinia</taxon>
    </lineage>
</organism>
<keyword evidence="3" id="KW-0809">Transit peptide</keyword>
<dbReference type="InterPro" id="IPR033650">
    <property type="entry name" value="Ribosomal_mL46_NUDIX"/>
</dbReference>